<comment type="caution">
    <text evidence="1">The sequence shown here is derived from an EMBL/GenBank/DDBJ whole genome shotgun (WGS) entry which is preliminary data.</text>
</comment>
<sequence length="168" mass="19547">MQASSRSSEETWIEQVQEEMWQKGIIRRNNGGLRRSVMARFSDLHNGPDTLEGLLDEHLLTAKRAAAMVDEEQARRRLTTTRREVFSLYRDVLRACRLFLWTNEKGVPWREVLRVSAREEFENTRHEKDPEVIARLLVVGRDSLEAAIDKMIEKQQQMLKTGPTSHSS</sequence>
<dbReference type="Proteomes" id="UP001162992">
    <property type="component" value="Chromosome 2"/>
</dbReference>
<dbReference type="EMBL" id="CM055093">
    <property type="protein sequence ID" value="KAJ7565636.1"/>
    <property type="molecule type" value="Genomic_DNA"/>
</dbReference>
<accession>A0ACC2EGN1</accession>
<reference evidence="2" key="1">
    <citation type="journal article" date="2024" name="Proc. Natl. Acad. Sci. U.S.A.">
        <title>Extraordinary preservation of gene collinearity over three hundred million years revealed in homosporous lycophytes.</title>
        <authorList>
            <person name="Li C."/>
            <person name="Wickell D."/>
            <person name="Kuo L.Y."/>
            <person name="Chen X."/>
            <person name="Nie B."/>
            <person name="Liao X."/>
            <person name="Peng D."/>
            <person name="Ji J."/>
            <person name="Jenkins J."/>
            <person name="Williams M."/>
            <person name="Shu S."/>
            <person name="Plott C."/>
            <person name="Barry K."/>
            <person name="Rajasekar S."/>
            <person name="Grimwood J."/>
            <person name="Han X."/>
            <person name="Sun S."/>
            <person name="Hou Z."/>
            <person name="He W."/>
            <person name="Dai G."/>
            <person name="Sun C."/>
            <person name="Schmutz J."/>
            <person name="Leebens-Mack J.H."/>
            <person name="Li F.W."/>
            <person name="Wang L."/>
        </authorList>
    </citation>
    <scope>NUCLEOTIDE SEQUENCE [LARGE SCALE GENOMIC DNA]</scope>
    <source>
        <strain evidence="2">cv. PW_Plant_1</strain>
    </source>
</reference>
<protein>
    <submittedName>
        <fullName evidence="1">Uncharacterized protein</fullName>
    </submittedName>
</protein>
<evidence type="ECO:0000313" key="1">
    <source>
        <dbReference type="EMBL" id="KAJ7565636.1"/>
    </source>
</evidence>
<keyword evidence="2" id="KW-1185">Reference proteome</keyword>
<name>A0ACC2EGN1_DIPCM</name>
<gene>
    <name evidence="1" type="ORF">O6H91_02G068400</name>
</gene>
<evidence type="ECO:0000313" key="2">
    <source>
        <dbReference type="Proteomes" id="UP001162992"/>
    </source>
</evidence>
<proteinExistence type="predicted"/>
<organism evidence="1 2">
    <name type="scientific">Diphasiastrum complanatum</name>
    <name type="common">Issler's clubmoss</name>
    <name type="synonym">Lycopodium complanatum</name>
    <dbReference type="NCBI Taxonomy" id="34168"/>
    <lineage>
        <taxon>Eukaryota</taxon>
        <taxon>Viridiplantae</taxon>
        <taxon>Streptophyta</taxon>
        <taxon>Embryophyta</taxon>
        <taxon>Tracheophyta</taxon>
        <taxon>Lycopodiopsida</taxon>
        <taxon>Lycopodiales</taxon>
        <taxon>Lycopodiaceae</taxon>
        <taxon>Lycopodioideae</taxon>
        <taxon>Diphasiastrum</taxon>
    </lineage>
</organism>